<proteinExistence type="predicted"/>
<evidence type="ECO:0008006" key="4">
    <source>
        <dbReference type="Google" id="ProtNLM"/>
    </source>
</evidence>
<reference evidence="2 3" key="1">
    <citation type="submission" date="2021-08" db="EMBL/GenBank/DDBJ databases">
        <title>The genome sequence of Chitinophaga sp. B61.</title>
        <authorList>
            <person name="Zhang X."/>
        </authorList>
    </citation>
    <scope>NUCLEOTIDE SEQUENCE [LARGE SCALE GENOMIC DNA]</scope>
    <source>
        <strain evidence="2 3">B61</strain>
    </source>
</reference>
<sequence length="101" mass="11378">MKQFEEDLLNAVITTRFVLLEKEPILNVAHHEDDGAWEFTGPTQAVEDSDYKVIALGEVIAFDETILDVADLPLGYKAFRPSPDDPWTRYPIPPETSDTNS</sequence>
<evidence type="ECO:0000313" key="2">
    <source>
        <dbReference type="EMBL" id="MBW8687264.1"/>
    </source>
</evidence>
<dbReference type="Proteomes" id="UP000812961">
    <property type="component" value="Unassembled WGS sequence"/>
</dbReference>
<feature type="region of interest" description="Disordered" evidence="1">
    <location>
        <begin position="81"/>
        <end position="101"/>
    </location>
</feature>
<organism evidence="2 3">
    <name type="scientific">Chitinophaga rhizophila</name>
    <dbReference type="NCBI Taxonomy" id="2866212"/>
    <lineage>
        <taxon>Bacteria</taxon>
        <taxon>Pseudomonadati</taxon>
        <taxon>Bacteroidota</taxon>
        <taxon>Chitinophagia</taxon>
        <taxon>Chitinophagales</taxon>
        <taxon>Chitinophagaceae</taxon>
        <taxon>Chitinophaga</taxon>
    </lineage>
</organism>
<dbReference type="RefSeq" id="WP_220252584.1">
    <property type="nucleotide sequence ID" value="NZ_JAICCF010000004.1"/>
</dbReference>
<keyword evidence="3" id="KW-1185">Reference proteome</keyword>
<comment type="caution">
    <text evidence="2">The sequence shown here is derived from an EMBL/GenBank/DDBJ whole genome shotgun (WGS) entry which is preliminary data.</text>
</comment>
<evidence type="ECO:0000256" key="1">
    <source>
        <dbReference type="SAM" id="MobiDB-lite"/>
    </source>
</evidence>
<dbReference type="EMBL" id="JAICCF010000004">
    <property type="protein sequence ID" value="MBW8687264.1"/>
    <property type="molecule type" value="Genomic_DNA"/>
</dbReference>
<gene>
    <name evidence="2" type="ORF">K1Y79_23200</name>
</gene>
<protein>
    <recommendedName>
        <fullName evidence="4">DUF2185 domain-containing protein</fullName>
    </recommendedName>
</protein>
<evidence type="ECO:0000313" key="3">
    <source>
        <dbReference type="Proteomes" id="UP000812961"/>
    </source>
</evidence>
<name>A0ABS7GHT5_9BACT</name>
<accession>A0ABS7GHT5</accession>